<dbReference type="EMBL" id="MU003696">
    <property type="protein sequence ID" value="KAF2813104.1"/>
    <property type="molecule type" value="Genomic_DNA"/>
</dbReference>
<evidence type="ECO:0000256" key="4">
    <source>
        <dbReference type="ARBA" id="ARBA00023136"/>
    </source>
</evidence>
<dbReference type="PANTHER" id="PTHR23502">
    <property type="entry name" value="MAJOR FACILITATOR SUPERFAMILY"/>
    <property type="match status" value="1"/>
</dbReference>
<evidence type="ECO:0000256" key="3">
    <source>
        <dbReference type="ARBA" id="ARBA00022989"/>
    </source>
</evidence>
<sequence>MMTSTQPEKEMSIEAPASLGDMETESKEGQVTILPNTKTTKDGILLVPQPTDDPEEPLNWSFWKKHLALVALGFETFLVKFTATLLAPGAHGLAIQFHTSARRASYIASAAAVVPSVAPFLWIPLSQRIGRRPVLLGGNFIAIIFTVGLARSETYAQALTLRLFAMFFASVGICITPAAISDMFFLHEKGKRMGYNTFLLVCAPYLGGVAGGSIQYNPHLGWRWAMWIAALLYAALLFAQIFLVPETIYIKKQANAESEETKRSIWRRLGFRKPHNEEPMKVTWTRNFRMFAYPAVVLPSFWFSICFMTEVANTAGFPLQFGKGTHYNFNTQQVGFCSFSGFIGAVLGEVVAGPICDLVAQRHLKKGKKWVPELLLKVAWTGIIFIPAGVLLYGLELNYPTSWAAALTGIAIFAFGQEVLITVLLTYMTDCYPHSAAECAVVFQFFLNLNAYHPPFYVPQWILQPGGAKVPYIVFAVLPILFFPLGIGIFMWRGPQIRAKGRMFAPRRFR</sequence>
<feature type="transmembrane region" description="Helical" evidence="6">
    <location>
        <begin position="134"/>
        <end position="151"/>
    </location>
</feature>
<accession>A0A6A6YYM6</accession>
<keyword evidence="9" id="KW-1185">Reference proteome</keyword>
<evidence type="ECO:0000313" key="8">
    <source>
        <dbReference type="EMBL" id="KAF2813104.1"/>
    </source>
</evidence>
<dbReference type="InterPro" id="IPR011701">
    <property type="entry name" value="MFS"/>
</dbReference>
<evidence type="ECO:0000256" key="1">
    <source>
        <dbReference type="ARBA" id="ARBA00004141"/>
    </source>
</evidence>
<dbReference type="RefSeq" id="XP_033580068.1">
    <property type="nucleotide sequence ID" value="XM_033719380.1"/>
</dbReference>
<feature type="transmembrane region" description="Helical" evidence="6">
    <location>
        <begin position="435"/>
        <end position="452"/>
    </location>
</feature>
<dbReference type="PANTHER" id="PTHR23502:SF181">
    <property type="entry name" value="MAJOR FACILITATOR SUPERFAMILY (MFS) PROFILE DOMAIN-CONTAINING PROTEIN"/>
    <property type="match status" value="1"/>
</dbReference>
<dbReference type="Gene3D" id="1.20.1250.20">
    <property type="entry name" value="MFS general substrate transporter like domains"/>
    <property type="match status" value="1"/>
</dbReference>
<dbReference type="PROSITE" id="PS50850">
    <property type="entry name" value="MFS"/>
    <property type="match status" value="1"/>
</dbReference>
<reference evidence="10" key="2">
    <citation type="submission" date="2020-04" db="EMBL/GenBank/DDBJ databases">
        <authorList>
            <consortium name="NCBI Genome Project"/>
        </authorList>
    </citation>
    <scope>NUCLEOTIDE SEQUENCE</scope>
    <source>
        <strain evidence="10">CBS 304.34</strain>
    </source>
</reference>
<evidence type="ECO:0000313" key="9">
    <source>
        <dbReference type="Proteomes" id="UP000504636"/>
    </source>
</evidence>
<evidence type="ECO:0000256" key="5">
    <source>
        <dbReference type="SAM" id="MobiDB-lite"/>
    </source>
</evidence>
<dbReference type="AlphaFoldDB" id="A0A6A6YYM6"/>
<evidence type="ECO:0000259" key="7">
    <source>
        <dbReference type="PROSITE" id="PS50850"/>
    </source>
</evidence>
<dbReference type="Pfam" id="PF07690">
    <property type="entry name" value="MFS_1"/>
    <property type="match status" value="1"/>
</dbReference>
<feature type="transmembrane region" description="Helical" evidence="6">
    <location>
        <begin position="163"/>
        <end position="186"/>
    </location>
</feature>
<proteinExistence type="predicted"/>
<dbReference type="GO" id="GO:0022857">
    <property type="term" value="F:transmembrane transporter activity"/>
    <property type="evidence" value="ECO:0007669"/>
    <property type="project" value="InterPro"/>
</dbReference>
<feature type="region of interest" description="Disordered" evidence="5">
    <location>
        <begin position="1"/>
        <end position="27"/>
    </location>
</feature>
<evidence type="ECO:0000313" key="10">
    <source>
        <dbReference type="RefSeq" id="XP_033580068.1"/>
    </source>
</evidence>
<feature type="transmembrane region" description="Helical" evidence="6">
    <location>
        <begin position="106"/>
        <end position="125"/>
    </location>
</feature>
<feature type="domain" description="Major facilitator superfamily (MFS) profile" evidence="7">
    <location>
        <begin position="68"/>
        <end position="510"/>
    </location>
</feature>
<dbReference type="OrthoDB" id="2585655at2759"/>
<dbReference type="SUPFAM" id="SSF103473">
    <property type="entry name" value="MFS general substrate transporter"/>
    <property type="match status" value="1"/>
</dbReference>
<comment type="subcellular location">
    <subcellularLocation>
        <location evidence="1">Membrane</location>
        <topology evidence="1">Multi-pass membrane protein</topology>
    </subcellularLocation>
</comment>
<evidence type="ECO:0000256" key="2">
    <source>
        <dbReference type="ARBA" id="ARBA00022692"/>
    </source>
</evidence>
<feature type="transmembrane region" description="Helical" evidence="6">
    <location>
        <begin position="332"/>
        <end position="353"/>
    </location>
</feature>
<keyword evidence="3 6" id="KW-1133">Transmembrane helix</keyword>
<dbReference type="InterPro" id="IPR020846">
    <property type="entry name" value="MFS_dom"/>
</dbReference>
<feature type="transmembrane region" description="Helical" evidence="6">
    <location>
        <begin position="224"/>
        <end position="244"/>
    </location>
</feature>
<organism evidence="8">
    <name type="scientific">Mytilinidion resinicola</name>
    <dbReference type="NCBI Taxonomy" id="574789"/>
    <lineage>
        <taxon>Eukaryota</taxon>
        <taxon>Fungi</taxon>
        <taxon>Dikarya</taxon>
        <taxon>Ascomycota</taxon>
        <taxon>Pezizomycotina</taxon>
        <taxon>Dothideomycetes</taxon>
        <taxon>Pleosporomycetidae</taxon>
        <taxon>Mytilinidiales</taxon>
        <taxon>Mytilinidiaceae</taxon>
        <taxon>Mytilinidion</taxon>
    </lineage>
</organism>
<protein>
    <submittedName>
        <fullName evidence="8 10">MFS general substrate transporter</fullName>
    </submittedName>
</protein>
<gene>
    <name evidence="8 10" type="ORF">BDZ99DRAFT_460403</name>
</gene>
<dbReference type="InterPro" id="IPR036259">
    <property type="entry name" value="MFS_trans_sf"/>
</dbReference>
<dbReference type="Proteomes" id="UP000504636">
    <property type="component" value="Unplaced"/>
</dbReference>
<feature type="transmembrane region" description="Helical" evidence="6">
    <location>
        <begin position="198"/>
        <end position="218"/>
    </location>
</feature>
<feature type="transmembrane region" description="Helical" evidence="6">
    <location>
        <begin position="472"/>
        <end position="492"/>
    </location>
</feature>
<dbReference type="GeneID" id="54460273"/>
<reference evidence="10" key="3">
    <citation type="submission" date="2025-04" db="UniProtKB">
        <authorList>
            <consortium name="RefSeq"/>
        </authorList>
    </citation>
    <scope>IDENTIFICATION</scope>
    <source>
        <strain evidence="10">CBS 304.34</strain>
    </source>
</reference>
<keyword evidence="4 6" id="KW-0472">Membrane</keyword>
<feature type="transmembrane region" description="Helical" evidence="6">
    <location>
        <begin position="401"/>
        <end position="428"/>
    </location>
</feature>
<evidence type="ECO:0000256" key="6">
    <source>
        <dbReference type="SAM" id="Phobius"/>
    </source>
</evidence>
<reference evidence="8 10" key="1">
    <citation type="journal article" date="2020" name="Stud. Mycol.">
        <title>101 Dothideomycetes genomes: a test case for predicting lifestyles and emergence of pathogens.</title>
        <authorList>
            <person name="Haridas S."/>
            <person name="Albert R."/>
            <person name="Binder M."/>
            <person name="Bloem J."/>
            <person name="Labutti K."/>
            <person name="Salamov A."/>
            <person name="Andreopoulos B."/>
            <person name="Baker S."/>
            <person name="Barry K."/>
            <person name="Bills G."/>
            <person name="Bluhm B."/>
            <person name="Cannon C."/>
            <person name="Castanera R."/>
            <person name="Culley D."/>
            <person name="Daum C."/>
            <person name="Ezra D."/>
            <person name="Gonzalez J."/>
            <person name="Henrissat B."/>
            <person name="Kuo A."/>
            <person name="Liang C."/>
            <person name="Lipzen A."/>
            <person name="Lutzoni F."/>
            <person name="Magnuson J."/>
            <person name="Mondo S."/>
            <person name="Nolan M."/>
            <person name="Ohm R."/>
            <person name="Pangilinan J."/>
            <person name="Park H.-J."/>
            <person name="Ramirez L."/>
            <person name="Alfaro M."/>
            <person name="Sun H."/>
            <person name="Tritt A."/>
            <person name="Yoshinaga Y."/>
            <person name="Zwiers L.-H."/>
            <person name="Turgeon B."/>
            <person name="Goodwin S."/>
            <person name="Spatafora J."/>
            <person name="Crous P."/>
            <person name="Grigoriev I."/>
        </authorList>
    </citation>
    <scope>NUCLEOTIDE SEQUENCE</scope>
    <source>
        <strain evidence="8 10">CBS 304.34</strain>
    </source>
</reference>
<feature type="transmembrane region" description="Helical" evidence="6">
    <location>
        <begin position="290"/>
        <end position="312"/>
    </location>
</feature>
<name>A0A6A6YYM6_9PEZI</name>
<keyword evidence="2 6" id="KW-0812">Transmembrane</keyword>
<dbReference type="GO" id="GO:0005886">
    <property type="term" value="C:plasma membrane"/>
    <property type="evidence" value="ECO:0007669"/>
    <property type="project" value="TreeGrafter"/>
</dbReference>
<feature type="transmembrane region" description="Helical" evidence="6">
    <location>
        <begin position="374"/>
        <end position="395"/>
    </location>
</feature>
<feature type="transmembrane region" description="Helical" evidence="6">
    <location>
        <begin position="67"/>
        <end position="86"/>
    </location>
</feature>